<dbReference type="Gene3D" id="1.10.357.10">
    <property type="entry name" value="Tetracycline Repressor, domain 2"/>
    <property type="match status" value="1"/>
</dbReference>
<dbReference type="SUPFAM" id="SSF46689">
    <property type="entry name" value="Homeodomain-like"/>
    <property type="match status" value="1"/>
</dbReference>
<dbReference type="InterPro" id="IPR009057">
    <property type="entry name" value="Homeodomain-like_sf"/>
</dbReference>
<dbReference type="PANTHER" id="PTHR47506:SF6">
    <property type="entry name" value="HTH-TYPE TRANSCRIPTIONAL REPRESSOR NEMR"/>
    <property type="match status" value="1"/>
</dbReference>
<reference evidence="5" key="1">
    <citation type="submission" date="2020-05" db="EMBL/GenBank/DDBJ databases">
        <authorList>
            <person name="Chiriac C."/>
            <person name="Salcher M."/>
            <person name="Ghai R."/>
            <person name="Kavagutti S V."/>
        </authorList>
    </citation>
    <scope>NUCLEOTIDE SEQUENCE</scope>
</reference>
<keyword evidence="1" id="KW-0805">Transcription regulation</keyword>
<name>A0A6J6WQ89_9ZZZZ</name>
<evidence type="ECO:0000256" key="2">
    <source>
        <dbReference type="ARBA" id="ARBA00023125"/>
    </source>
</evidence>
<dbReference type="InterPro" id="IPR001647">
    <property type="entry name" value="HTH_TetR"/>
</dbReference>
<dbReference type="Pfam" id="PF00440">
    <property type="entry name" value="TetR_N"/>
    <property type="match status" value="1"/>
</dbReference>
<keyword evidence="3" id="KW-0804">Transcription</keyword>
<dbReference type="GO" id="GO:0003677">
    <property type="term" value="F:DNA binding"/>
    <property type="evidence" value="ECO:0007669"/>
    <property type="project" value="UniProtKB-KW"/>
</dbReference>
<dbReference type="InterPro" id="IPR036271">
    <property type="entry name" value="Tet_transcr_reg_TetR-rel_C_sf"/>
</dbReference>
<proteinExistence type="predicted"/>
<dbReference type="PROSITE" id="PS50977">
    <property type="entry name" value="HTH_TETR_2"/>
    <property type="match status" value="1"/>
</dbReference>
<organism evidence="5">
    <name type="scientific">freshwater metagenome</name>
    <dbReference type="NCBI Taxonomy" id="449393"/>
    <lineage>
        <taxon>unclassified sequences</taxon>
        <taxon>metagenomes</taxon>
        <taxon>ecological metagenomes</taxon>
    </lineage>
</organism>
<dbReference type="EMBL" id="CAFAAB010000083">
    <property type="protein sequence ID" value="CAB4785566.1"/>
    <property type="molecule type" value="Genomic_DNA"/>
</dbReference>
<dbReference type="SUPFAM" id="SSF48498">
    <property type="entry name" value="Tetracyclin repressor-like, C-terminal domain"/>
    <property type="match status" value="1"/>
</dbReference>
<evidence type="ECO:0000313" key="5">
    <source>
        <dbReference type="EMBL" id="CAB4785566.1"/>
    </source>
</evidence>
<gene>
    <name evidence="5" type="ORF">UFOPK2958_00811</name>
</gene>
<evidence type="ECO:0000256" key="1">
    <source>
        <dbReference type="ARBA" id="ARBA00023015"/>
    </source>
</evidence>
<sequence length="217" mass="24723">MTKASDYQNQLHHTAELLIATALELMKSKPFDKVTVEEVLNTSGVARSSLYHHFEDFHHLMEVALIRQFAKDTHAAIAQLITTADGTDSFDRAREVIHEWSHFIQDVGRRQNRMARIVAIATADRNERFRLILSKEQQKITDGYTEVFRIGQERGWINPRLTPAFLATLLQAYTVGRAIDDVSATSLSNEEWLSGIDILQDTFFLNPELTRGINPSQ</sequence>
<dbReference type="PANTHER" id="PTHR47506">
    <property type="entry name" value="TRANSCRIPTIONAL REGULATORY PROTEIN"/>
    <property type="match status" value="1"/>
</dbReference>
<feature type="domain" description="HTH tetR-type" evidence="4">
    <location>
        <begin position="12"/>
        <end position="72"/>
    </location>
</feature>
<evidence type="ECO:0000259" key="4">
    <source>
        <dbReference type="PROSITE" id="PS50977"/>
    </source>
</evidence>
<keyword evidence="2" id="KW-0238">DNA-binding</keyword>
<accession>A0A6J6WQ89</accession>
<dbReference type="AlphaFoldDB" id="A0A6J6WQ89"/>
<evidence type="ECO:0000256" key="3">
    <source>
        <dbReference type="ARBA" id="ARBA00023163"/>
    </source>
</evidence>
<protein>
    <submittedName>
        <fullName evidence="5">Unannotated protein</fullName>
    </submittedName>
</protein>